<dbReference type="STRING" id="4615.A0A199W4N8"/>
<accession>A0A199W4N8</accession>
<feature type="compositionally biased region" description="Basic residues" evidence="1">
    <location>
        <begin position="300"/>
        <end position="309"/>
    </location>
</feature>
<feature type="non-terminal residue" evidence="3">
    <location>
        <position position="1"/>
    </location>
</feature>
<sequence>FYYSCKKLRRKSKPSSSRVLVKLGSLREAKRRRRDPMEAEEAKPFVHIISLKPSCKIWKLDDFGLWRESGGNPVYGKSPVRDRLLAISEELGHEIRVFMNSPNSAAPNETPPHDEEPDDFYDFTPEDYFRLMGDRIGAQSQVLKTRKIREAEAAARRARITKAVIRVRFPDNYVFEAKFQPSDKIQSLIDLLTKAIARPNVPFYLYTTPPKERIKDTSKDFYSAGFAPGAIVYFSYDLPKDSELNSEALTGPYLREDIRSLNGLELPSKQEQADPANSQPEAPVIEAPPPASDPNPAPKKPTKPKWLKL</sequence>
<evidence type="ECO:0000313" key="4">
    <source>
        <dbReference type="Proteomes" id="UP000092600"/>
    </source>
</evidence>
<evidence type="ECO:0000256" key="1">
    <source>
        <dbReference type="SAM" id="MobiDB-lite"/>
    </source>
</evidence>
<dbReference type="InterPro" id="IPR044232">
    <property type="entry name" value="PUX1"/>
</dbReference>
<dbReference type="Proteomes" id="UP000092600">
    <property type="component" value="Unassembled WGS sequence"/>
</dbReference>
<reference evidence="3 4" key="1">
    <citation type="journal article" date="2016" name="DNA Res.">
        <title>The draft genome of MD-2 pineapple using hybrid error correction of long reads.</title>
        <authorList>
            <person name="Redwan R.M."/>
            <person name="Saidin A."/>
            <person name="Kumar S.V."/>
        </authorList>
    </citation>
    <scope>NUCLEOTIDE SEQUENCE [LARGE SCALE GENOMIC DNA]</scope>
    <source>
        <strain evidence="4">cv. MD2</strain>
        <tissue evidence="3">Leaf</tissue>
    </source>
</reference>
<dbReference type="AlphaFoldDB" id="A0A199W4N8"/>
<dbReference type="InterPro" id="IPR001012">
    <property type="entry name" value="UBX_dom"/>
</dbReference>
<dbReference type="PROSITE" id="PS50033">
    <property type="entry name" value="UBX"/>
    <property type="match status" value="1"/>
</dbReference>
<feature type="domain" description="UBX" evidence="2">
    <location>
        <begin position="158"/>
        <end position="234"/>
    </location>
</feature>
<dbReference type="PANTHER" id="PTHR47557">
    <property type="entry name" value="PLANT UBX DOMAIN-CONTAINING PROTEIN 1"/>
    <property type="match status" value="1"/>
</dbReference>
<gene>
    <name evidence="3" type="ORF">ACMD2_21139</name>
</gene>
<comment type="caution">
    <text evidence="3">The sequence shown here is derived from an EMBL/GenBank/DDBJ whole genome shotgun (WGS) entry which is preliminary data.</text>
</comment>
<protein>
    <submittedName>
        <fullName evidence="3">Plant UBX domain-containing protein 1</fullName>
    </submittedName>
</protein>
<feature type="compositionally biased region" description="Pro residues" evidence="1">
    <location>
        <begin position="286"/>
        <end position="299"/>
    </location>
</feature>
<dbReference type="CDD" id="cd16118">
    <property type="entry name" value="UBX2_UBXN9"/>
    <property type="match status" value="1"/>
</dbReference>
<dbReference type="SUPFAM" id="SSF54236">
    <property type="entry name" value="Ubiquitin-like"/>
    <property type="match status" value="1"/>
</dbReference>
<dbReference type="Pfam" id="PF00789">
    <property type="entry name" value="UBX"/>
    <property type="match status" value="1"/>
</dbReference>
<evidence type="ECO:0000313" key="3">
    <source>
        <dbReference type="EMBL" id="OAY84279.1"/>
    </source>
</evidence>
<dbReference type="Gene3D" id="3.10.20.90">
    <property type="entry name" value="Phosphatidylinositol 3-kinase Catalytic Subunit, Chain A, domain 1"/>
    <property type="match status" value="1"/>
</dbReference>
<feature type="region of interest" description="Disordered" evidence="1">
    <location>
        <begin position="262"/>
        <end position="309"/>
    </location>
</feature>
<dbReference type="EMBL" id="LSRQ01000234">
    <property type="protein sequence ID" value="OAY84279.1"/>
    <property type="molecule type" value="Genomic_DNA"/>
</dbReference>
<name>A0A199W4N8_ANACO</name>
<dbReference type="GO" id="GO:0051117">
    <property type="term" value="F:ATPase binding"/>
    <property type="evidence" value="ECO:0007669"/>
    <property type="project" value="InterPro"/>
</dbReference>
<proteinExistence type="predicted"/>
<evidence type="ECO:0000259" key="2">
    <source>
        <dbReference type="PROSITE" id="PS50033"/>
    </source>
</evidence>
<organism evidence="3 4">
    <name type="scientific">Ananas comosus</name>
    <name type="common">Pineapple</name>
    <name type="synonym">Ananas ananas</name>
    <dbReference type="NCBI Taxonomy" id="4615"/>
    <lineage>
        <taxon>Eukaryota</taxon>
        <taxon>Viridiplantae</taxon>
        <taxon>Streptophyta</taxon>
        <taxon>Embryophyta</taxon>
        <taxon>Tracheophyta</taxon>
        <taxon>Spermatophyta</taxon>
        <taxon>Magnoliopsida</taxon>
        <taxon>Liliopsida</taxon>
        <taxon>Poales</taxon>
        <taxon>Bromeliaceae</taxon>
        <taxon>Bromelioideae</taxon>
        <taxon>Ananas</taxon>
    </lineage>
</organism>
<dbReference type="PANTHER" id="PTHR47557:SF2">
    <property type="entry name" value="PLANT UBX DOMAIN-CONTAINING PROTEIN 1"/>
    <property type="match status" value="1"/>
</dbReference>
<dbReference type="GO" id="GO:0032984">
    <property type="term" value="P:protein-containing complex disassembly"/>
    <property type="evidence" value="ECO:0007669"/>
    <property type="project" value="InterPro"/>
</dbReference>
<dbReference type="InterPro" id="IPR029071">
    <property type="entry name" value="Ubiquitin-like_domsf"/>
</dbReference>